<dbReference type="EMBL" id="JBHRSJ010000035">
    <property type="protein sequence ID" value="MFC2974614.1"/>
    <property type="molecule type" value="Genomic_DNA"/>
</dbReference>
<dbReference type="RefSeq" id="WP_377816871.1">
    <property type="nucleotide sequence ID" value="NZ_JBHRSJ010000035.1"/>
</dbReference>
<keyword evidence="2" id="KW-1185">Reference proteome</keyword>
<organism evidence="1 2">
    <name type="scientific">Azotobacter bryophylli</name>
    <dbReference type="NCBI Taxonomy" id="1986537"/>
    <lineage>
        <taxon>Bacteria</taxon>
        <taxon>Pseudomonadati</taxon>
        <taxon>Pseudomonadota</taxon>
        <taxon>Gammaproteobacteria</taxon>
        <taxon>Pseudomonadales</taxon>
        <taxon>Pseudomonadaceae</taxon>
        <taxon>Azotobacter</taxon>
    </lineage>
</organism>
<evidence type="ECO:0000313" key="2">
    <source>
        <dbReference type="Proteomes" id="UP001595457"/>
    </source>
</evidence>
<gene>
    <name evidence="1" type="ORF">ACFOJE_20690</name>
</gene>
<comment type="caution">
    <text evidence="1">The sequence shown here is derived from an EMBL/GenBank/DDBJ whole genome shotgun (WGS) entry which is preliminary data.</text>
</comment>
<dbReference type="Proteomes" id="UP001595457">
    <property type="component" value="Unassembled WGS sequence"/>
</dbReference>
<protein>
    <submittedName>
        <fullName evidence="1">Uncharacterized protein</fullName>
    </submittedName>
</protein>
<sequence length="57" mass="6565">MSERFEQIRQDFEAWAKSRSDYSGSAIELPEYDLSLERSNGIDECREAIEAAGIHTR</sequence>
<evidence type="ECO:0000313" key="1">
    <source>
        <dbReference type="EMBL" id="MFC2974614.1"/>
    </source>
</evidence>
<name>A0ABV7AYG6_9GAMM</name>
<accession>A0ABV7AYG6</accession>
<proteinExistence type="predicted"/>
<reference evidence="2" key="1">
    <citation type="journal article" date="2019" name="Int. J. Syst. Evol. Microbiol.">
        <title>The Global Catalogue of Microorganisms (GCM) 10K type strain sequencing project: providing services to taxonomists for standard genome sequencing and annotation.</title>
        <authorList>
            <consortium name="The Broad Institute Genomics Platform"/>
            <consortium name="The Broad Institute Genome Sequencing Center for Infectious Disease"/>
            <person name="Wu L."/>
            <person name="Ma J."/>
        </authorList>
    </citation>
    <scope>NUCLEOTIDE SEQUENCE [LARGE SCALE GENOMIC DNA]</scope>
    <source>
        <strain evidence="2">KCTC 62195</strain>
    </source>
</reference>